<evidence type="ECO:0000313" key="1">
    <source>
        <dbReference type="EMBL" id="QDQ26825.1"/>
    </source>
</evidence>
<accession>A0A516SF84</accession>
<keyword evidence="2" id="KW-1185">Reference proteome</keyword>
<organism evidence="1 2">
    <name type="scientific">Chitinimonas arctica</name>
    <dbReference type="NCBI Taxonomy" id="2594795"/>
    <lineage>
        <taxon>Bacteria</taxon>
        <taxon>Pseudomonadati</taxon>
        <taxon>Pseudomonadota</taxon>
        <taxon>Betaproteobacteria</taxon>
        <taxon>Neisseriales</taxon>
        <taxon>Chitinibacteraceae</taxon>
        <taxon>Chitinimonas</taxon>
    </lineage>
</organism>
<protein>
    <submittedName>
        <fullName evidence="1">Uncharacterized protein</fullName>
    </submittedName>
</protein>
<dbReference type="RefSeq" id="WP_144278219.1">
    <property type="nucleotide sequence ID" value="NZ_CP041730.1"/>
</dbReference>
<sequence>MLNHNAAVRSFNLRADALVDVLKKAEFIKRRTVDGAGEITISQVSLISAMEQAAVCRGSLLQRFFGGLQNLFFGRADTRRLQAQADIGLITRALNNVPKRNVVNVDYSERLVARDLIILAKKEELNVRAGYKNVEIAFDENDGQVYMRKNGYQRTTSEKLFNVYECRVM</sequence>
<gene>
    <name evidence="1" type="ORF">FNU76_10860</name>
</gene>
<proteinExistence type="predicted"/>
<dbReference type="EMBL" id="CP041730">
    <property type="protein sequence ID" value="QDQ26825.1"/>
    <property type="molecule type" value="Genomic_DNA"/>
</dbReference>
<dbReference type="AlphaFoldDB" id="A0A516SF84"/>
<dbReference type="KEGG" id="cari:FNU76_10860"/>
<evidence type="ECO:0000313" key="2">
    <source>
        <dbReference type="Proteomes" id="UP000317550"/>
    </source>
</evidence>
<name>A0A516SF84_9NEIS</name>
<dbReference type="Proteomes" id="UP000317550">
    <property type="component" value="Chromosome"/>
</dbReference>
<reference evidence="2" key="1">
    <citation type="submission" date="2019-07" db="EMBL/GenBank/DDBJ databases">
        <title>Chitinimonas sp. nov., isolated from Ny-Alesund, arctica soil.</title>
        <authorList>
            <person name="Xu Q."/>
            <person name="Peng F."/>
        </authorList>
    </citation>
    <scope>NUCLEOTIDE SEQUENCE [LARGE SCALE GENOMIC DNA]</scope>
    <source>
        <strain evidence="2">R3-44</strain>
    </source>
</reference>